<dbReference type="EMBL" id="UZAF01018651">
    <property type="protein sequence ID" value="VDO53608.1"/>
    <property type="molecule type" value="Genomic_DNA"/>
</dbReference>
<sequence>MPNFSAEPTSMLLACKDRFATSLMVRAFLNALVTCCGSRNQMMNHLATELDGGRKQQFYVVWGGGRLARFRQFDADCGLDTVQVIEQPTAHTADRSLIDDAD</sequence>
<reference evidence="1 2" key="2">
    <citation type="submission" date="2018-11" db="EMBL/GenBank/DDBJ databases">
        <authorList>
            <consortium name="Pathogen Informatics"/>
        </authorList>
    </citation>
    <scope>NUCLEOTIDE SEQUENCE [LARGE SCALE GENOMIC DNA]</scope>
    <source>
        <strain evidence="1 2">MHpl1</strain>
    </source>
</reference>
<accession>A0A0N4WSY4</accession>
<organism evidence="3">
    <name type="scientific">Haemonchus placei</name>
    <name type="common">Barber's pole worm</name>
    <dbReference type="NCBI Taxonomy" id="6290"/>
    <lineage>
        <taxon>Eukaryota</taxon>
        <taxon>Metazoa</taxon>
        <taxon>Ecdysozoa</taxon>
        <taxon>Nematoda</taxon>
        <taxon>Chromadorea</taxon>
        <taxon>Rhabditida</taxon>
        <taxon>Rhabditina</taxon>
        <taxon>Rhabditomorpha</taxon>
        <taxon>Strongyloidea</taxon>
        <taxon>Trichostrongylidae</taxon>
        <taxon>Haemonchus</taxon>
    </lineage>
</organism>
<evidence type="ECO:0000313" key="2">
    <source>
        <dbReference type="Proteomes" id="UP000268014"/>
    </source>
</evidence>
<keyword evidence="2" id="KW-1185">Reference proteome</keyword>
<name>A0A0N4WSY4_HAEPC</name>
<protein>
    <submittedName>
        <fullName evidence="3">SAM-dependent methyltransferase</fullName>
    </submittedName>
</protein>
<evidence type="ECO:0000313" key="3">
    <source>
        <dbReference type="WBParaSite" id="HPLM_0001467001-mRNA-1"/>
    </source>
</evidence>
<dbReference type="Proteomes" id="UP000268014">
    <property type="component" value="Unassembled WGS sequence"/>
</dbReference>
<gene>
    <name evidence="1" type="ORF">HPLM_LOCUS14662</name>
</gene>
<dbReference type="AlphaFoldDB" id="A0A0N4WSY4"/>
<reference evidence="3" key="1">
    <citation type="submission" date="2017-02" db="UniProtKB">
        <authorList>
            <consortium name="WormBaseParasite"/>
        </authorList>
    </citation>
    <scope>IDENTIFICATION</scope>
</reference>
<evidence type="ECO:0000313" key="1">
    <source>
        <dbReference type="EMBL" id="VDO53608.1"/>
    </source>
</evidence>
<dbReference type="WBParaSite" id="HPLM_0001467001-mRNA-1">
    <property type="protein sequence ID" value="HPLM_0001467001-mRNA-1"/>
    <property type="gene ID" value="HPLM_0001467001"/>
</dbReference>
<proteinExistence type="predicted"/>